<sequence length="454" mass="51808">MGDRVKSLNPLSNTKRRFRYLNFEERISTVTDVVQLATFSYSGRAKQIADNSTHFQEELTAYRNQFDICDDFVFFFNEVCDLVKSPEMLLHNLPKVIDIIVYHISIPDSQAIDSILKLVSVLSRDMRLLALSSSLIHSGELIVYYDKLLPTLLSLMDPQEPEKTSNVFQTLLMMFRNLNGDDIRDHISIIRKYYGPLFGHKTPFVRQFACESYCYLLRHMSSAKKVEIKSASSVSKLAREQGNEQIKELLVILKAVSRKESISEPMVLGISSLLFESIRGVGGQARRNGIDIYKALIDVLVGKKPLNKTTSKPAQSFVDIMAIDPQKSGPFLAAIRDGLDRLNQGNEEPFIDLLTIWVQFKSGIHVKHNPDFFEFVQNAIPLLLNRLDPSADRSRVSLISLLHSLWIHTEKQGNSNVMTQNRLMRNFTSCLQSSKPSLFFVPRAFFRMSRRFSS</sequence>
<dbReference type="OrthoDB" id="360653at2759"/>
<evidence type="ECO:0008006" key="3">
    <source>
        <dbReference type="Google" id="ProtNLM"/>
    </source>
</evidence>
<dbReference type="AlphaFoldDB" id="D8M094"/>
<protein>
    <recommendedName>
        <fullName evidence="3">U3 small nucleolar RNA-associated protein 20 N-terminal domain-containing protein</fullName>
    </recommendedName>
</protein>
<reference evidence="1" key="1">
    <citation type="submission" date="2010-02" db="EMBL/GenBank/DDBJ databases">
        <title>Sequencing and annotation of the Blastocystis hominis genome.</title>
        <authorList>
            <person name="Wincker P."/>
        </authorList>
    </citation>
    <scope>NUCLEOTIDE SEQUENCE</scope>
    <source>
        <strain evidence="1">Singapore isolate B</strain>
    </source>
</reference>
<proteinExistence type="predicted"/>
<dbReference type="EMBL" id="FN668642">
    <property type="protein sequence ID" value="CBK21483.2"/>
    <property type="molecule type" value="Genomic_DNA"/>
</dbReference>
<keyword evidence="2" id="KW-1185">Reference proteome</keyword>
<dbReference type="InterPro" id="IPR011989">
    <property type="entry name" value="ARM-like"/>
</dbReference>
<organism evidence="1">
    <name type="scientific">Blastocystis hominis</name>
    <dbReference type="NCBI Taxonomy" id="12968"/>
    <lineage>
        <taxon>Eukaryota</taxon>
        <taxon>Sar</taxon>
        <taxon>Stramenopiles</taxon>
        <taxon>Bigyra</taxon>
        <taxon>Opalozoa</taxon>
        <taxon>Opalinata</taxon>
        <taxon>Blastocystidae</taxon>
        <taxon>Blastocystis</taxon>
    </lineage>
</organism>
<dbReference type="PANTHER" id="PTHR17695">
    <property type="entry name" value="SMALL SUBUNIT PROCESSOME COMPONENT 20 HOMOLOG"/>
    <property type="match status" value="1"/>
</dbReference>
<gene>
    <name evidence="1" type="ORF">GSBLH_T00006302001</name>
</gene>
<dbReference type="PANTHER" id="PTHR17695:SF11">
    <property type="entry name" value="SMALL SUBUNIT PROCESSOME COMPONENT 20 HOMOLOG"/>
    <property type="match status" value="1"/>
</dbReference>
<name>D8M094_BLAHO</name>
<dbReference type="InterPro" id="IPR016024">
    <property type="entry name" value="ARM-type_fold"/>
</dbReference>
<dbReference type="SUPFAM" id="SSF48371">
    <property type="entry name" value="ARM repeat"/>
    <property type="match status" value="1"/>
</dbReference>
<evidence type="ECO:0000313" key="2">
    <source>
        <dbReference type="Proteomes" id="UP000008312"/>
    </source>
</evidence>
<dbReference type="GO" id="GO:0030686">
    <property type="term" value="C:90S preribosome"/>
    <property type="evidence" value="ECO:0007669"/>
    <property type="project" value="TreeGrafter"/>
</dbReference>
<accession>D8M094</accession>
<evidence type="ECO:0000313" key="1">
    <source>
        <dbReference type="EMBL" id="CBK21483.2"/>
    </source>
</evidence>
<dbReference type="GO" id="GO:0032040">
    <property type="term" value="C:small-subunit processome"/>
    <property type="evidence" value="ECO:0007669"/>
    <property type="project" value="TreeGrafter"/>
</dbReference>
<dbReference type="InterPro" id="IPR052575">
    <property type="entry name" value="SSU_processome_comp_20"/>
</dbReference>
<dbReference type="Gene3D" id="1.25.10.10">
    <property type="entry name" value="Leucine-rich Repeat Variant"/>
    <property type="match status" value="1"/>
</dbReference>
<dbReference type="GeneID" id="24922427"/>
<dbReference type="InParanoid" id="D8M094"/>
<dbReference type="RefSeq" id="XP_012895531.1">
    <property type="nucleotide sequence ID" value="XM_013040077.1"/>
</dbReference>
<dbReference type="Proteomes" id="UP000008312">
    <property type="component" value="Unassembled WGS sequence"/>
</dbReference>